<keyword evidence="2" id="KW-1185">Reference proteome</keyword>
<evidence type="ECO:0000313" key="2">
    <source>
        <dbReference type="Proteomes" id="UP000288587"/>
    </source>
</evidence>
<organism evidence="1 2">
    <name type="scientific">Inhella crocodyli</name>
    <dbReference type="NCBI Taxonomy" id="2499851"/>
    <lineage>
        <taxon>Bacteria</taxon>
        <taxon>Pseudomonadati</taxon>
        <taxon>Pseudomonadota</taxon>
        <taxon>Betaproteobacteria</taxon>
        <taxon>Burkholderiales</taxon>
        <taxon>Sphaerotilaceae</taxon>
        <taxon>Inhella</taxon>
    </lineage>
</organism>
<dbReference type="AlphaFoldDB" id="A0A3S3TDC0"/>
<sequence length="290" mass="30606">MTPSRTSPPTPFPDRSRPPARRWWATWVGTFLLAACGGGGGNTANDSSASAPTPPTTLTAEVSVLMMGNSHTSSARLPEQLAALLRGGLPGRTVAVAVAPGWMFLDERLAHGPSMALLRSQPWTAVVLQAQKYSTTGQYSYSTQEAELLVQAARGQRALPVLFPEWPRLGVPETAQIHDLHVGIAQVQPACVAPIGQAWDLALQRHPALRLHSDDGNHADVPGAYLAALVLYSTITGGSPRALPDIDNGLAPSVQAQLRAAAADTLQTWPARRHCPADAVLVSAGPRPQG</sequence>
<comment type="caution">
    <text evidence="1">The sequence shown here is derived from an EMBL/GenBank/DDBJ whole genome shotgun (WGS) entry which is preliminary data.</text>
</comment>
<dbReference type="InterPro" id="IPR036514">
    <property type="entry name" value="SGNH_hydro_sf"/>
</dbReference>
<dbReference type="Gene3D" id="3.40.50.1110">
    <property type="entry name" value="SGNH hydrolase"/>
    <property type="match status" value="1"/>
</dbReference>
<dbReference type="GO" id="GO:0016788">
    <property type="term" value="F:hydrolase activity, acting on ester bonds"/>
    <property type="evidence" value="ECO:0007669"/>
    <property type="project" value="UniProtKB-ARBA"/>
</dbReference>
<dbReference type="RefSeq" id="WP_127681752.1">
    <property type="nucleotide sequence ID" value="NZ_SACM01000001.1"/>
</dbReference>
<reference evidence="1 2" key="1">
    <citation type="submission" date="2019-01" db="EMBL/GenBank/DDBJ databases">
        <authorList>
            <person name="Chen W.-M."/>
        </authorList>
    </citation>
    <scope>NUCLEOTIDE SEQUENCE [LARGE SCALE GENOMIC DNA]</scope>
    <source>
        <strain evidence="1 2">CCP-18</strain>
    </source>
</reference>
<evidence type="ECO:0000313" key="1">
    <source>
        <dbReference type="EMBL" id="RVT88508.1"/>
    </source>
</evidence>
<gene>
    <name evidence="1" type="ORF">EOD73_05920</name>
</gene>
<dbReference type="Proteomes" id="UP000288587">
    <property type="component" value="Unassembled WGS sequence"/>
</dbReference>
<protein>
    <recommendedName>
        <fullName evidence="3">SGNH/GDSL hydrolase family protein</fullName>
    </recommendedName>
</protein>
<evidence type="ECO:0008006" key="3">
    <source>
        <dbReference type="Google" id="ProtNLM"/>
    </source>
</evidence>
<dbReference type="EMBL" id="SACM01000001">
    <property type="protein sequence ID" value="RVT88508.1"/>
    <property type="molecule type" value="Genomic_DNA"/>
</dbReference>
<accession>A0A3S3TDC0</accession>
<name>A0A3S3TDC0_9BURK</name>
<proteinExistence type="predicted"/>
<dbReference type="OrthoDB" id="9792428at2"/>